<dbReference type="EMBL" id="AZBU02000001">
    <property type="protein sequence ID" value="TMS34203.1"/>
    <property type="molecule type" value="Genomic_DNA"/>
</dbReference>
<name>A0A4V6I7I6_STECR</name>
<dbReference type="InterPro" id="IPR018130">
    <property type="entry name" value="Ribosomal_uS2_CS"/>
</dbReference>
<reference evidence="3 4" key="1">
    <citation type="journal article" date="2015" name="Genome Biol.">
        <title>Comparative genomics of Steinernema reveals deeply conserved gene regulatory networks.</title>
        <authorList>
            <person name="Dillman A.R."/>
            <person name="Macchietto M."/>
            <person name="Porter C.F."/>
            <person name="Rogers A."/>
            <person name="Williams B."/>
            <person name="Antoshechkin I."/>
            <person name="Lee M.M."/>
            <person name="Goodwin Z."/>
            <person name="Lu X."/>
            <person name="Lewis E.E."/>
            <person name="Goodrich-Blair H."/>
            <person name="Stock S.P."/>
            <person name="Adams B.J."/>
            <person name="Sternberg P.W."/>
            <person name="Mortazavi A."/>
        </authorList>
    </citation>
    <scope>NUCLEOTIDE SEQUENCE [LARGE SCALE GENOMIC DNA]</scope>
    <source>
        <strain evidence="3 4">ALL</strain>
    </source>
</reference>
<dbReference type="PROSITE" id="PS00962">
    <property type="entry name" value="RIBOSOMAL_S2_1"/>
    <property type="match status" value="1"/>
</dbReference>
<feature type="signal peptide" evidence="1">
    <location>
        <begin position="1"/>
        <end position="23"/>
    </location>
</feature>
<dbReference type="Pfam" id="PF23003">
    <property type="entry name" value="Fn1_2"/>
    <property type="match status" value="1"/>
</dbReference>
<keyword evidence="1" id="KW-0732">Signal</keyword>
<accession>A0A4V6I7I6</accession>
<comment type="caution">
    <text evidence="3">The sequence shown here is derived from an EMBL/GenBank/DDBJ whole genome shotgun (WGS) entry which is preliminary data.</text>
</comment>
<reference evidence="3 4" key="2">
    <citation type="journal article" date="2019" name="G3 (Bethesda)">
        <title>Hybrid Assembly of the Genome of the Entomopathogenic Nematode Steinernema carpocapsae Identifies the X-Chromosome.</title>
        <authorList>
            <person name="Serra L."/>
            <person name="Macchietto M."/>
            <person name="Macias-Munoz A."/>
            <person name="McGill C.J."/>
            <person name="Rodriguez I.M."/>
            <person name="Rodriguez B."/>
            <person name="Murad R."/>
            <person name="Mortazavi A."/>
        </authorList>
    </citation>
    <scope>NUCLEOTIDE SEQUENCE [LARGE SCALE GENOMIC DNA]</scope>
    <source>
        <strain evidence="3 4">ALL</strain>
    </source>
</reference>
<dbReference type="EMBL" id="CM016762">
    <property type="protein sequence ID" value="TMS34203.1"/>
    <property type="molecule type" value="Genomic_DNA"/>
</dbReference>
<evidence type="ECO:0000313" key="3">
    <source>
        <dbReference type="EMBL" id="TMS34203.1"/>
    </source>
</evidence>
<dbReference type="AlphaFoldDB" id="A0A4V6I7I6"/>
<dbReference type="OrthoDB" id="5846929at2759"/>
<feature type="domain" description="Abnormal cell migration protein 18-like fibronectin type I" evidence="2">
    <location>
        <begin position="53"/>
        <end position="116"/>
    </location>
</feature>
<sequence>MRRRLFIFVALLLLLQSSTHVGASDATASAETTTDAPAIIGNTSTVIYSMPTTCEKDGKTYREGEKWNRGHLRYKCAKYGVYSIEGCRTDKDRELQIGESFVDENVVHQCYTRDGAVYYRQAVCGIYGQPACEDMKDPTRFSMPTAPTQVRTVSVPPNPASGLPQLAGLPEGWRIVDKNGNPVPISDIRITTHTVFLPSAPASGSQRSRRQLGVGSFVPVGVDDPHDHRQQMPLGGGLSAPSTSAGGKVAGVGTGSVDLHHRTKTVSANTTGLKAESITGSRSDTAWKGKTIQINGKQVAVGPGTFSFGNSPTGAFVHRTGLATATGTAAKPTTSQH</sequence>
<keyword evidence="4" id="KW-1185">Reference proteome</keyword>
<evidence type="ECO:0000259" key="2">
    <source>
        <dbReference type="Pfam" id="PF23003"/>
    </source>
</evidence>
<organism evidence="3 4">
    <name type="scientific">Steinernema carpocapsae</name>
    <name type="common">Entomopathogenic nematode</name>
    <dbReference type="NCBI Taxonomy" id="34508"/>
    <lineage>
        <taxon>Eukaryota</taxon>
        <taxon>Metazoa</taxon>
        <taxon>Ecdysozoa</taxon>
        <taxon>Nematoda</taxon>
        <taxon>Chromadorea</taxon>
        <taxon>Rhabditida</taxon>
        <taxon>Tylenchina</taxon>
        <taxon>Panagrolaimomorpha</taxon>
        <taxon>Strongyloidoidea</taxon>
        <taxon>Steinernematidae</taxon>
        <taxon>Steinernema</taxon>
    </lineage>
</organism>
<dbReference type="GO" id="GO:0003735">
    <property type="term" value="F:structural constituent of ribosome"/>
    <property type="evidence" value="ECO:0007669"/>
    <property type="project" value="InterPro"/>
</dbReference>
<gene>
    <name evidence="3" type="ORF">L596_001840</name>
</gene>
<dbReference type="InterPro" id="IPR055119">
    <property type="entry name" value="Mig18_Fn1"/>
</dbReference>
<evidence type="ECO:0000313" key="4">
    <source>
        <dbReference type="Proteomes" id="UP000298663"/>
    </source>
</evidence>
<protein>
    <recommendedName>
        <fullName evidence="2">Abnormal cell migration protein 18-like fibronectin type I domain-containing protein</fullName>
    </recommendedName>
</protein>
<dbReference type="GO" id="GO:0005840">
    <property type="term" value="C:ribosome"/>
    <property type="evidence" value="ECO:0007669"/>
    <property type="project" value="InterPro"/>
</dbReference>
<dbReference type="Proteomes" id="UP000298663">
    <property type="component" value="Chromosome X"/>
</dbReference>
<dbReference type="STRING" id="34508.A0A4V6I7I6"/>
<evidence type="ECO:0000256" key="1">
    <source>
        <dbReference type="SAM" id="SignalP"/>
    </source>
</evidence>
<proteinExistence type="predicted"/>
<dbReference type="GO" id="GO:0006412">
    <property type="term" value="P:translation"/>
    <property type="evidence" value="ECO:0007669"/>
    <property type="project" value="InterPro"/>
</dbReference>
<feature type="chain" id="PRO_5020318975" description="Abnormal cell migration protein 18-like fibronectin type I domain-containing protein" evidence="1">
    <location>
        <begin position="24"/>
        <end position="337"/>
    </location>
</feature>